<dbReference type="SMART" id="SM00316">
    <property type="entry name" value="S1"/>
    <property type="match status" value="1"/>
</dbReference>
<organism evidence="3 6">
    <name type="scientific">Lactobacillus gasseri</name>
    <dbReference type="NCBI Taxonomy" id="1596"/>
    <lineage>
        <taxon>Bacteria</taxon>
        <taxon>Bacillati</taxon>
        <taxon>Bacillota</taxon>
        <taxon>Bacilli</taxon>
        <taxon>Lactobacillales</taxon>
        <taxon>Lactobacillaceae</taxon>
        <taxon>Lactobacillus</taxon>
    </lineage>
</organism>
<reference evidence="3 6" key="2">
    <citation type="submission" date="2017-12" db="EMBL/GenBank/DDBJ databases">
        <title>Phylogenetic diversity of female urinary microbiome.</title>
        <authorList>
            <person name="Thomas-White K."/>
            <person name="Wolfe A.J."/>
        </authorList>
    </citation>
    <scope>NUCLEOTIDE SEQUENCE [LARGE SCALE GENOMIC DNA]</scope>
    <source>
        <strain evidence="3 6">UMB0099</strain>
    </source>
</reference>
<dbReference type="EMBL" id="CP021427">
    <property type="protein sequence ID" value="ART97979.1"/>
    <property type="molecule type" value="Genomic_DNA"/>
</dbReference>
<protein>
    <submittedName>
        <fullName evidence="3">RNA-binding protein</fullName>
    </submittedName>
    <submittedName>
        <fullName evidence="4">S1 RNA-binding domain-containing protein</fullName>
    </submittedName>
</protein>
<gene>
    <name evidence="2" type="ORF">CCE30_03170</name>
    <name evidence="3" type="ORF">CYJ86_06430</name>
    <name evidence="4" type="ORF">J3E67_000292</name>
</gene>
<dbReference type="GeneID" id="48924285"/>
<sequence length="118" mass="13365">MKFPIGLRLNAKVNNITKLGIFVTLPHHHHGLIFHKDFGDKWESARNKYSIGDEIRVVIINNREGKLSLSLSQVNNPDLIDPTNEFKDSKDFTPLAKLVESSTKKIADLKNSIELSDQ</sequence>
<dbReference type="PROSITE" id="PS50126">
    <property type="entry name" value="S1"/>
    <property type="match status" value="1"/>
</dbReference>
<dbReference type="InterPro" id="IPR003029">
    <property type="entry name" value="S1_domain"/>
</dbReference>
<dbReference type="Gene3D" id="2.40.50.140">
    <property type="entry name" value="Nucleic acid-binding proteins"/>
    <property type="match status" value="1"/>
</dbReference>
<proteinExistence type="predicted"/>
<dbReference type="InterPro" id="IPR012340">
    <property type="entry name" value="NA-bd_OB-fold"/>
</dbReference>
<dbReference type="OrthoDB" id="9810507at2"/>
<dbReference type="Proteomes" id="UP000234740">
    <property type="component" value="Unassembled WGS sequence"/>
</dbReference>
<dbReference type="Proteomes" id="UP000195798">
    <property type="component" value="Chromosome"/>
</dbReference>
<evidence type="ECO:0000259" key="1">
    <source>
        <dbReference type="PROSITE" id="PS50126"/>
    </source>
</evidence>
<evidence type="ECO:0000313" key="3">
    <source>
        <dbReference type="EMBL" id="PKZ90741.1"/>
    </source>
</evidence>
<evidence type="ECO:0000313" key="5">
    <source>
        <dbReference type="Proteomes" id="UP000195798"/>
    </source>
</evidence>
<evidence type="ECO:0000313" key="2">
    <source>
        <dbReference type="EMBL" id="ART97979.1"/>
    </source>
</evidence>
<evidence type="ECO:0000313" key="6">
    <source>
        <dbReference type="Proteomes" id="UP000234740"/>
    </source>
</evidence>
<dbReference type="Proteomes" id="UP000663932">
    <property type="component" value="Chromosome"/>
</dbReference>
<dbReference type="EMBL" id="PKKC01000002">
    <property type="protein sequence ID" value="PKZ90741.1"/>
    <property type="molecule type" value="Genomic_DNA"/>
</dbReference>
<name>A0A1V3Y2Y9_LACGS</name>
<accession>A0A1V3Y2Y9</accession>
<dbReference type="Pfam" id="PF00575">
    <property type="entry name" value="S1"/>
    <property type="match status" value="1"/>
</dbReference>
<dbReference type="CDD" id="cd00164">
    <property type="entry name" value="S1_like"/>
    <property type="match status" value="1"/>
</dbReference>
<dbReference type="GO" id="GO:0003676">
    <property type="term" value="F:nucleic acid binding"/>
    <property type="evidence" value="ECO:0007669"/>
    <property type="project" value="InterPro"/>
</dbReference>
<feature type="domain" description="S1 motif" evidence="1">
    <location>
        <begin position="6"/>
        <end position="72"/>
    </location>
</feature>
<dbReference type="RefSeq" id="WP_003649478.1">
    <property type="nucleotide sequence ID" value="NZ_CABHMU010000023.1"/>
</dbReference>
<reference evidence="4" key="3">
    <citation type="submission" date="2021-03" db="EMBL/GenBank/DDBJ databases">
        <title>Whole genome sequence of Lactobacillus gasseri HL75.</title>
        <authorList>
            <person name="Kim J.-M."/>
            <person name="Chung S.H."/>
            <person name="Kim J.-S."/>
        </authorList>
    </citation>
    <scope>NUCLEOTIDE SEQUENCE</scope>
    <source>
        <strain evidence="4">HL75</strain>
    </source>
</reference>
<dbReference type="AlphaFoldDB" id="A0A1V3Y2Y9"/>
<reference evidence="2 5" key="1">
    <citation type="submission" date="2017-05" db="EMBL/GenBank/DDBJ databases">
        <authorList>
            <person name="Oh N.-S."/>
        </authorList>
    </citation>
    <scope>NUCLEOTIDE SEQUENCE [LARGE SCALE GENOMIC DNA]</scope>
    <source>
        <strain evidence="2 5">4M13</strain>
    </source>
</reference>
<evidence type="ECO:0000313" key="4">
    <source>
        <dbReference type="EMBL" id="QTD65997.1"/>
    </source>
</evidence>
<dbReference type="EMBL" id="CP071801">
    <property type="protein sequence ID" value="QTD65997.1"/>
    <property type="molecule type" value="Genomic_DNA"/>
</dbReference>
<dbReference type="SUPFAM" id="SSF50249">
    <property type="entry name" value="Nucleic acid-binding proteins"/>
    <property type="match status" value="1"/>
</dbReference>